<sequence>MDTSKKVSPTWVADHSLNEWVKKDSRSVAAMLAGSGDGRERQYAQFLRMSRRVQPNISEEERMEAYSNFCQDRACGNFPSAFTVFFNGAKNGSKFKFLAKHPRLALCLDFAVHCIPNAVLAVFSKQWMKNNY</sequence>
<accession>A0A6B3SVP9</accession>
<organism evidence="1 2">
    <name type="scientific">Noviherbaspirillum galbum</name>
    <dbReference type="NCBI Taxonomy" id="2709383"/>
    <lineage>
        <taxon>Bacteria</taxon>
        <taxon>Pseudomonadati</taxon>
        <taxon>Pseudomonadota</taxon>
        <taxon>Betaproteobacteria</taxon>
        <taxon>Burkholderiales</taxon>
        <taxon>Oxalobacteraceae</taxon>
        <taxon>Noviherbaspirillum</taxon>
    </lineage>
</organism>
<dbReference type="RefSeq" id="WP_163968814.1">
    <property type="nucleotide sequence ID" value="NZ_JAAIVB010000085.1"/>
</dbReference>
<keyword evidence="2" id="KW-1185">Reference proteome</keyword>
<evidence type="ECO:0000313" key="2">
    <source>
        <dbReference type="Proteomes" id="UP000482155"/>
    </source>
</evidence>
<dbReference type="AlphaFoldDB" id="A0A6B3SVP9"/>
<evidence type="ECO:0000313" key="1">
    <source>
        <dbReference type="EMBL" id="NEX64903.1"/>
    </source>
</evidence>
<gene>
    <name evidence="1" type="ORF">G3574_27810</name>
</gene>
<reference evidence="1 2" key="1">
    <citation type="submission" date="2020-02" db="EMBL/GenBank/DDBJ databases">
        <authorList>
            <person name="Kim M.K."/>
        </authorList>
    </citation>
    <scope>NUCLEOTIDE SEQUENCE [LARGE SCALE GENOMIC DNA]</scope>
    <source>
        <strain evidence="1 2">17J57-3</strain>
    </source>
</reference>
<protein>
    <submittedName>
        <fullName evidence="1">Uncharacterized protein</fullName>
    </submittedName>
</protein>
<dbReference type="EMBL" id="JAAIVB010000085">
    <property type="protein sequence ID" value="NEX64903.1"/>
    <property type="molecule type" value="Genomic_DNA"/>
</dbReference>
<name>A0A6B3SVP9_9BURK</name>
<proteinExistence type="predicted"/>
<dbReference type="Proteomes" id="UP000482155">
    <property type="component" value="Unassembled WGS sequence"/>
</dbReference>
<comment type="caution">
    <text evidence="1">The sequence shown here is derived from an EMBL/GenBank/DDBJ whole genome shotgun (WGS) entry which is preliminary data.</text>
</comment>